<dbReference type="Proteomes" id="UP000286715">
    <property type="component" value="Unassembled WGS sequence"/>
</dbReference>
<dbReference type="InterPro" id="IPR026341">
    <property type="entry name" value="T9SS_type_B"/>
</dbReference>
<protein>
    <recommendedName>
        <fullName evidence="4">Calx-beta domain-containing protein</fullName>
    </recommendedName>
</protein>
<dbReference type="NCBIfam" id="TIGR04131">
    <property type="entry name" value="Bac_Flav_CTERM"/>
    <property type="match status" value="1"/>
</dbReference>
<proteinExistence type="predicted"/>
<keyword evidence="3" id="KW-1185">Reference proteome</keyword>
<feature type="signal peptide" evidence="1">
    <location>
        <begin position="1"/>
        <end position="21"/>
    </location>
</feature>
<evidence type="ECO:0000256" key="1">
    <source>
        <dbReference type="SAM" id="SignalP"/>
    </source>
</evidence>
<dbReference type="AlphaFoldDB" id="A0A401XKU2"/>
<dbReference type="Gene3D" id="2.60.40.2030">
    <property type="match status" value="1"/>
</dbReference>
<sequence>MKKLLGLFLAVSGVLSHSTFAQLTVSQAAPLYSPVPNLIQNVLIGTGVQVSNIISVGNSGIGFFNGVNSNIGLDSGVVMSTGGINHVVPNGPATPVGNAGGSDSDLQALLVSMGLPASSINNLVRITFNFVPMGDSIKFRYVFASREYPGFTCSLFNDVFGFFVSGPGISGPFSNNSINIALIPGTNIPVAINTVNSGVPSAGNPAPCLAANPNFVAHSIYFVNNAAMTTVNMPGFTVPLTAETKVNCAQTYTIKMAIADVTDGALNSAVFLEAGSFKGIEPELQTSNPFPNAPNDSTLIEGCNYGLMNFVSQFPASDTTFIYYNVSGTAINGVDYDSLDGTIRFEPGNTAKGLIVYPFADSIKEGVETVIITTADSGCFTAGVTRTFYIIDNEPIYVSKLPDTLFYCELPFEYVLNAAPDSGGIPPYFIDWTYRGVVYQTNDTLWESKTWAEKDSVEVFIYDNCFSGHTYRKTIYLVKPDTCPQDTTPPPPPPPTGPEEITIPNVFTPNGDGVNDIFIILKLNTHPSAQIKIFNRWGDVVFESPNYQNCDDANPAACWNGRRRNTGEPVPDGVYFYDLIVGQEKYNGTITIMR</sequence>
<organism evidence="2 3">
    <name type="scientific">Thermaurantimonas aggregans</name>
    <dbReference type="NCBI Taxonomy" id="2173829"/>
    <lineage>
        <taxon>Bacteria</taxon>
        <taxon>Pseudomonadati</taxon>
        <taxon>Bacteroidota</taxon>
        <taxon>Flavobacteriia</taxon>
        <taxon>Flavobacteriales</taxon>
        <taxon>Schleiferiaceae</taxon>
        <taxon>Thermaurantimonas</taxon>
    </lineage>
</organism>
<dbReference type="EMBL" id="BHZE01000008">
    <property type="protein sequence ID" value="GCD77613.1"/>
    <property type="molecule type" value="Genomic_DNA"/>
</dbReference>
<comment type="caution">
    <text evidence="2">The sequence shown here is derived from an EMBL/GenBank/DDBJ whole genome shotgun (WGS) entry which is preliminary data.</text>
</comment>
<dbReference type="OrthoDB" id="9765926at2"/>
<accession>A0A401XKU2</accession>
<evidence type="ECO:0008006" key="4">
    <source>
        <dbReference type="Google" id="ProtNLM"/>
    </source>
</evidence>
<dbReference type="InterPro" id="IPR038081">
    <property type="entry name" value="CalX-like_sf"/>
</dbReference>
<feature type="chain" id="PRO_5019317547" description="Calx-beta domain-containing protein" evidence="1">
    <location>
        <begin position="22"/>
        <end position="594"/>
    </location>
</feature>
<gene>
    <name evidence="2" type="ORF">JCM31826_10950</name>
</gene>
<reference evidence="2 3" key="1">
    <citation type="submission" date="2018-11" db="EMBL/GenBank/DDBJ databases">
        <title>Schleiferia aggregans sp. nov., a moderately thermophilic heterotrophic bacterium isolated from microbial mats at a terrestrial hot spring.</title>
        <authorList>
            <person name="Iino T."/>
            <person name="Ohkuma M."/>
            <person name="Haruta S."/>
        </authorList>
    </citation>
    <scope>NUCLEOTIDE SEQUENCE [LARGE SCALE GENOMIC DNA]</scope>
    <source>
        <strain evidence="2 3">LA</strain>
    </source>
</reference>
<name>A0A401XKU2_9FLAO</name>
<keyword evidence="1" id="KW-0732">Signal</keyword>
<dbReference type="RefSeq" id="WP_124397675.1">
    <property type="nucleotide sequence ID" value="NZ_BHZE01000008.1"/>
</dbReference>
<dbReference type="Pfam" id="PF13585">
    <property type="entry name" value="CHU_C"/>
    <property type="match status" value="1"/>
</dbReference>
<evidence type="ECO:0000313" key="3">
    <source>
        <dbReference type="Proteomes" id="UP000286715"/>
    </source>
</evidence>
<dbReference type="SUPFAM" id="SSF141072">
    <property type="entry name" value="CalX-like"/>
    <property type="match status" value="1"/>
</dbReference>
<dbReference type="InterPro" id="IPR049804">
    <property type="entry name" value="Choice_anch_L"/>
</dbReference>
<evidence type="ECO:0000313" key="2">
    <source>
        <dbReference type="EMBL" id="GCD77613.1"/>
    </source>
</evidence>
<dbReference type="NCBIfam" id="NF038133">
    <property type="entry name" value="choice_anch_L"/>
    <property type="match status" value="1"/>
</dbReference>